<dbReference type="HOGENOM" id="CLU_3030906_0_0_6"/>
<dbReference type="KEGG" id="tmc:LMI_1841"/>
<accession>A0A098GF77</accession>
<sequence length="55" mass="6687">MKSQPRLHYDKPFRVLIKHTGYSKIHFIQKYKEGIMGKNLIILIQNYKKYLFFIG</sequence>
<organism evidence="1 2">
    <name type="scientific">Legionella micdadei</name>
    <name type="common">Tatlockia micdadei</name>
    <dbReference type="NCBI Taxonomy" id="451"/>
    <lineage>
        <taxon>Bacteria</taxon>
        <taxon>Pseudomonadati</taxon>
        <taxon>Pseudomonadota</taxon>
        <taxon>Gammaproteobacteria</taxon>
        <taxon>Legionellales</taxon>
        <taxon>Legionellaceae</taxon>
        <taxon>Legionella</taxon>
    </lineage>
</organism>
<name>A0A098GF77_LEGMI</name>
<evidence type="ECO:0000313" key="1">
    <source>
        <dbReference type="EMBL" id="CEG61134.1"/>
    </source>
</evidence>
<protein>
    <submittedName>
        <fullName evidence="1">Uncharacterized protein</fullName>
    </submittedName>
</protein>
<dbReference type="EMBL" id="LN614830">
    <property type="protein sequence ID" value="CEG61134.1"/>
    <property type="molecule type" value="Genomic_DNA"/>
</dbReference>
<proteinExistence type="predicted"/>
<dbReference type="Proteomes" id="UP000032414">
    <property type="component" value="Chromosome I"/>
</dbReference>
<dbReference type="AlphaFoldDB" id="A0A098GF77"/>
<evidence type="ECO:0000313" key="2">
    <source>
        <dbReference type="Proteomes" id="UP000032414"/>
    </source>
</evidence>
<reference evidence="2" key="1">
    <citation type="submission" date="2014-09" db="EMBL/GenBank/DDBJ databases">
        <authorList>
            <person name="Gomez-Valero L."/>
        </authorList>
    </citation>
    <scope>NUCLEOTIDE SEQUENCE [LARGE SCALE GENOMIC DNA]</scope>
    <source>
        <strain evidence="2">ATCC33218</strain>
    </source>
</reference>
<gene>
    <name evidence="1" type="ORF">LMI_1841</name>
</gene>